<comment type="caution">
    <text evidence="4">The sequence shown here is derived from an EMBL/GenBank/DDBJ whole genome shotgun (WGS) entry which is preliminary data.</text>
</comment>
<dbReference type="InterPro" id="IPR003593">
    <property type="entry name" value="AAA+_ATPase"/>
</dbReference>
<organism evidence="4 5">
    <name type="scientific">Methanococcoides methylutens</name>
    <dbReference type="NCBI Taxonomy" id="2226"/>
    <lineage>
        <taxon>Archaea</taxon>
        <taxon>Methanobacteriati</taxon>
        <taxon>Methanobacteriota</taxon>
        <taxon>Stenosarchaea group</taxon>
        <taxon>Methanomicrobia</taxon>
        <taxon>Methanosarcinales</taxon>
        <taxon>Methanosarcinaceae</taxon>
        <taxon>Methanococcoides</taxon>
    </lineage>
</organism>
<reference evidence="4 5" key="1">
    <citation type="submission" date="2014-09" db="EMBL/GenBank/DDBJ databases">
        <title>Draft genome sequence of an obligately methylotrophic methanogen, Methanococcoides methylutens, isolated from marine sediment.</title>
        <authorList>
            <person name="Guan Y."/>
            <person name="Ngugi D.K."/>
            <person name="Blom J."/>
            <person name="Ali S."/>
            <person name="Ferry J.G."/>
            <person name="Stingl U."/>
        </authorList>
    </citation>
    <scope>NUCLEOTIDE SEQUENCE [LARGE SCALE GENOMIC DNA]</scope>
    <source>
        <strain evidence="4 5">DSM 2657</strain>
    </source>
</reference>
<dbReference type="InterPro" id="IPR003439">
    <property type="entry name" value="ABC_transporter-like_ATP-bd"/>
</dbReference>
<accession>A0A099T3A3</accession>
<dbReference type="PROSITE" id="PS50893">
    <property type="entry name" value="ABC_TRANSPORTER_2"/>
    <property type="match status" value="1"/>
</dbReference>
<dbReference type="EMBL" id="JRHO01000013">
    <property type="protein sequence ID" value="KGK98686.1"/>
    <property type="molecule type" value="Genomic_DNA"/>
</dbReference>
<feature type="domain" description="ABC transporter" evidence="3">
    <location>
        <begin position="2"/>
        <end position="242"/>
    </location>
</feature>
<sequence>MLEVKDLVVEIGGRTILNKVNLKVEQGSTTVLFGPNGAGKSALLMTLMGFSGYNIVSGQIIFKGEDITNLSVDERAKRGLGIMTQRPPNMTGVKLETLVSAISTDNSLDTEAVAKKLDMERFMERDVNVGFSGGEIKRSELLQLSAQNPCMYLLDEPESGVDLVSIEEIGKTIDELLKSRSNCFVDHNRRGNSALIITHTGQVLDYVEPDMGYILCNGAVVCKGHPREMLKEIKSQGYGECIKCKRGQL</sequence>
<proteinExistence type="predicted"/>
<gene>
    <name evidence="4" type="ORF">LI82_07505</name>
</gene>
<evidence type="ECO:0000313" key="4">
    <source>
        <dbReference type="EMBL" id="KGK98686.1"/>
    </source>
</evidence>
<evidence type="ECO:0000313" key="5">
    <source>
        <dbReference type="Proteomes" id="UP000029859"/>
    </source>
</evidence>
<keyword evidence="2 4" id="KW-0067">ATP-binding</keyword>
<keyword evidence="1" id="KW-0547">Nucleotide-binding</keyword>
<protein>
    <submittedName>
        <fullName evidence="4">ABC transporter ATP-binding protein</fullName>
    </submittedName>
</protein>
<dbReference type="PANTHER" id="PTHR43204:SF1">
    <property type="entry name" value="ABC TRANSPORTER I FAMILY MEMBER 6, CHLOROPLASTIC"/>
    <property type="match status" value="1"/>
</dbReference>
<name>A0A099T3A3_METMT</name>
<keyword evidence="5" id="KW-1185">Reference proteome</keyword>
<dbReference type="Proteomes" id="UP000029859">
    <property type="component" value="Unassembled WGS sequence"/>
</dbReference>
<dbReference type="OrthoDB" id="18492at2157"/>
<dbReference type="GO" id="GO:0005524">
    <property type="term" value="F:ATP binding"/>
    <property type="evidence" value="ECO:0007669"/>
    <property type="project" value="UniProtKB-KW"/>
</dbReference>
<evidence type="ECO:0000259" key="3">
    <source>
        <dbReference type="PROSITE" id="PS50893"/>
    </source>
</evidence>
<dbReference type="InterPro" id="IPR027417">
    <property type="entry name" value="P-loop_NTPase"/>
</dbReference>
<dbReference type="SUPFAM" id="SSF52540">
    <property type="entry name" value="P-loop containing nucleoside triphosphate hydrolases"/>
    <property type="match status" value="1"/>
</dbReference>
<evidence type="ECO:0000256" key="2">
    <source>
        <dbReference type="ARBA" id="ARBA00022840"/>
    </source>
</evidence>
<dbReference type="PANTHER" id="PTHR43204">
    <property type="entry name" value="ABC TRANSPORTER I FAMILY MEMBER 6, CHLOROPLASTIC"/>
    <property type="match status" value="1"/>
</dbReference>
<dbReference type="Pfam" id="PF00005">
    <property type="entry name" value="ABC_tran"/>
    <property type="match status" value="1"/>
</dbReference>
<dbReference type="RefSeq" id="WP_048194531.1">
    <property type="nucleotide sequence ID" value="NZ_CAAGSM010000009.1"/>
</dbReference>
<dbReference type="InterPro" id="IPR010230">
    <property type="entry name" value="FeS-cluster_ATPase_SufC"/>
</dbReference>
<evidence type="ECO:0000256" key="1">
    <source>
        <dbReference type="ARBA" id="ARBA00022741"/>
    </source>
</evidence>
<dbReference type="CDD" id="cd03217">
    <property type="entry name" value="ABC_FeS_Assembly"/>
    <property type="match status" value="1"/>
</dbReference>
<dbReference type="Gene3D" id="3.40.50.300">
    <property type="entry name" value="P-loop containing nucleotide triphosphate hydrolases"/>
    <property type="match status" value="1"/>
</dbReference>
<dbReference type="AlphaFoldDB" id="A0A099T3A3"/>
<dbReference type="GO" id="GO:0016887">
    <property type="term" value="F:ATP hydrolysis activity"/>
    <property type="evidence" value="ECO:0007669"/>
    <property type="project" value="InterPro"/>
</dbReference>
<dbReference type="SMART" id="SM00382">
    <property type="entry name" value="AAA"/>
    <property type="match status" value="1"/>
</dbReference>